<evidence type="ECO:0000313" key="2">
    <source>
        <dbReference type="EMBL" id="KKN01577.1"/>
    </source>
</evidence>
<name>A0A0F9MQF1_9ZZZZ</name>
<dbReference type="AlphaFoldDB" id="A0A0F9MQF1"/>
<organism evidence="2">
    <name type="scientific">marine sediment metagenome</name>
    <dbReference type="NCBI Taxonomy" id="412755"/>
    <lineage>
        <taxon>unclassified sequences</taxon>
        <taxon>metagenomes</taxon>
        <taxon>ecological metagenomes</taxon>
    </lineage>
</organism>
<dbReference type="EMBL" id="LAZR01005246">
    <property type="protein sequence ID" value="KKN01577.1"/>
    <property type="molecule type" value="Genomic_DNA"/>
</dbReference>
<dbReference type="PANTHER" id="PTHR37731:SF1">
    <property type="entry name" value="PEPTIDE TRANSPORTER FAMILY PROTEIN"/>
    <property type="match status" value="1"/>
</dbReference>
<protein>
    <submittedName>
        <fullName evidence="2">Uncharacterized protein</fullName>
    </submittedName>
</protein>
<proteinExistence type="predicted"/>
<dbReference type="PANTHER" id="PTHR37731">
    <property type="entry name" value="PEPTIDE TRANSPORTER FAMILY PROTEIN"/>
    <property type="match status" value="1"/>
</dbReference>
<reference evidence="2" key="1">
    <citation type="journal article" date="2015" name="Nature">
        <title>Complex archaea that bridge the gap between prokaryotes and eukaryotes.</title>
        <authorList>
            <person name="Spang A."/>
            <person name="Saw J.H."/>
            <person name="Jorgensen S.L."/>
            <person name="Zaremba-Niedzwiedzka K."/>
            <person name="Martijn J."/>
            <person name="Lind A.E."/>
            <person name="van Eijk R."/>
            <person name="Schleper C."/>
            <person name="Guy L."/>
            <person name="Ettema T.J."/>
        </authorList>
    </citation>
    <scope>NUCLEOTIDE SEQUENCE</scope>
</reference>
<accession>A0A0F9MQF1</accession>
<evidence type="ECO:0000256" key="1">
    <source>
        <dbReference type="SAM" id="MobiDB-lite"/>
    </source>
</evidence>
<comment type="caution">
    <text evidence="2">The sequence shown here is derived from an EMBL/GenBank/DDBJ whole genome shotgun (WGS) entry which is preliminary data.</text>
</comment>
<sequence length="303" mass="32964">MKEEALVPVEAGIVRPAVTPEEALEAWGEYQALKKKIVEPSDIQRIGKEDFLKKSYWRKVATFFNLQVECVKEEHFKEDGVLYFTVIHRARHPNGRFADGDGACDSSEKGMHKSFHNTRAIAMTRSWNRAVSNLVGGGEVSAEEVAAPMGETTKPAPAPAPKKEAETPASRPECPECGQPALMDSKFGEGQYCNPVWGGCKAQIVPATALDIAPEQAEKLPPTLDDIPIDEPPEFMEEAESKKKSGRPKLIDTALKAVAESDGLGAVGLVFSDYNKRLKGADAETFKAACTARAEYIKSGEEG</sequence>
<gene>
    <name evidence="2" type="ORF">LCGC14_1126500</name>
</gene>
<feature type="region of interest" description="Disordered" evidence="1">
    <location>
        <begin position="148"/>
        <end position="174"/>
    </location>
</feature>